<reference evidence="1" key="1">
    <citation type="submission" date="2020-04" db="EMBL/GenBank/DDBJ databases">
        <authorList>
            <person name="Broberg M."/>
        </authorList>
    </citation>
    <scope>NUCLEOTIDE SEQUENCE</scope>
</reference>
<dbReference type="Proteomes" id="UP000836387">
    <property type="component" value="Unassembled WGS sequence"/>
</dbReference>
<name>A0ACA9U266_BIOOC</name>
<dbReference type="EMBL" id="CADEHS020000010">
    <property type="protein sequence ID" value="CAG9946954.1"/>
    <property type="molecule type" value="Genomic_DNA"/>
</dbReference>
<accession>A0ACA9U266</accession>
<protein>
    <submittedName>
        <fullName evidence="1">Uncharacterized protein</fullName>
    </submittedName>
</protein>
<keyword evidence="2" id="KW-1185">Reference proteome</keyword>
<sequence>MLSNNKATDKVLSPSSLAHVVLQTPKFKPMVAFYKAFLGARATYENDHLAFLTYDQEHHRIAIAAVPGTLDKIRTSAGLAHIAFSFDSLSDLLLAYEQRKARNILPTWCVNHGPTTSMYYQDPDGNQLETQVDNCTVEEANALMESPEFAENPIGVDFDAEDLIRRLRNGEDQSMLMKRLNIGRRGLDSIPVPPAPTIQDHYEPVEAAPSCDSHLLEMTVSMAFN</sequence>
<organism evidence="1 2">
    <name type="scientific">Clonostachys rosea f. rosea IK726</name>
    <dbReference type="NCBI Taxonomy" id="1349383"/>
    <lineage>
        <taxon>Eukaryota</taxon>
        <taxon>Fungi</taxon>
        <taxon>Dikarya</taxon>
        <taxon>Ascomycota</taxon>
        <taxon>Pezizomycotina</taxon>
        <taxon>Sordariomycetes</taxon>
        <taxon>Hypocreomycetidae</taxon>
        <taxon>Hypocreales</taxon>
        <taxon>Bionectriaceae</taxon>
        <taxon>Clonostachys</taxon>
    </lineage>
</organism>
<evidence type="ECO:0000313" key="1">
    <source>
        <dbReference type="EMBL" id="CAG9946954.1"/>
    </source>
</evidence>
<comment type="caution">
    <text evidence="1">The sequence shown here is derived from an EMBL/GenBank/DDBJ whole genome shotgun (WGS) entry which is preliminary data.</text>
</comment>
<reference evidence="1" key="2">
    <citation type="submission" date="2021-10" db="EMBL/GenBank/DDBJ databases">
        <authorList>
            <person name="Piombo E."/>
        </authorList>
    </citation>
    <scope>NUCLEOTIDE SEQUENCE</scope>
</reference>
<proteinExistence type="predicted"/>
<evidence type="ECO:0000313" key="2">
    <source>
        <dbReference type="Proteomes" id="UP000836387"/>
    </source>
</evidence>
<gene>
    <name evidence="1" type="ORF">CRV2_00005841</name>
</gene>